<evidence type="ECO:0000256" key="4">
    <source>
        <dbReference type="ARBA" id="ARBA00022552"/>
    </source>
</evidence>
<dbReference type="InterPro" id="IPR007276">
    <property type="entry name" value="Nop14"/>
</dbReference>
<dbReference type="STRING" id="13706.A0A1X2HP28"/>
<evidence type="ECO:0000256" key="3">
    <source>
        <dbReference type="ARBA" id="ARBA00022517"/>
    </source>
</evidence>
<dbReference type="Proteomes" id="UP000242180">
    <property type="component" value="Unassembled WGS sequence"/>
</dbReference>
<dbReference type="OMA" id="KSCWPSL"/>
<dbReference type="GO" id="GO:0030490">
    <property type="term" value="P:maturation of SSU-rRNA"/>
    <property type="evidence" value="ECO:0007669"/>
    <property type="project" value="TreeGrafter"/>
</dbReference>
<comment type="similarity">
    <text evidence="2">Belongs to the NOP14 family.</text>
</comment>
<dbReference type="Pfam" id="PF04147">
    <property type="entry name" value="Nop14"/>
    <property type="match status" value="1"/>
</dbReference>
<protein>
    <submittedName>
        <fullName evidence="8">Nucleolar protein 14</fullName>
    </submittedName>
</protein>
<name>A0A1X2HP28_SYNRA</name>
<proteinExistence type="inferred from homology"/>
<comment type="function">
    <text evidence="6">Involved in nucleolar processing of pre-18S ribosomal RNA. Has a role in the nuclear export of 40S pre-ribosomal subunit to the cytoplasm.</text>
</comment>
<evidence type="ECO:0000256" key="6">
    <source>
        <dbReference type="ARBA" id="ARBA00024695"/>
    </source>
</evidence>
<comment type="caution">
    <text evidence="8">The sequence shown here is derived from an EMBL/GenBank/DDBJ whole genome shotgun (WGS) entry which is preliminary data.</text>
</comment>
<keyword evidence="4" id="KW-0698">rRNA processing</keyword>
<feature type="region of interest" description="Disordered" evidence="7">
    <location>
        <begin position="206"/>
        <end position="504"/>
    </location>
</feature>
<evidence type="ECO:0000313" key="9">
    <source>
        <dbReference type="Proteomes" id="UP000242180"/>
    </source>
</evidence>
<sequence>MVAEKKQQANQGSGGSALKRLKQSLRSAGVVGQQSKASRSKKDRKKGKPIEAGKNDMGDKLKLIRSEFNPYEIKTSTTKFDVVNRKVKGSGGKPTLSKQIGEENRKKTLLVEMKNKNRVGGIIDKRFGENNPYLTPEEKMMERFTREKQRNSKANSLFNLEDDDEFQLTHYGQSLAEMDDFDDTGLRLSDDEESGQLDRNIVAKTHFGGFEDSHREDQTDAEGRHRSRAEIMKEVIAKSKMHKIERQQEKMEDEALREDLDQDLEDIRGLLDTQPKRKPLVSQSALFARNEAENADKNEDDKDDNDYEDYDRAIQDLANDRRVMATDRTKTEEEVALEEKEKLEKAERARKRRMEGLDSESEDEDRRHRHHKRRKGAPQGDDLDDDYLEELEDEVNELGKGLTLQDIQSGALDPDMGEGSEDEEDEEDEEGSDEDGEQEDEDEEDEEEDEEDSDYGDLENDDEGIPEFDDNDDDMNEFASSGNVSKAKTKTKSSETQKSESTEIPFTFECPSTHDEFLEIMSELSLTATPTVVKRIRVLYHPKLSADNKAKMTTFLGVLVDHIGYLSSTESPLPQKVLESLMKHAFELSQQLPEAAGSVFLGKLKQMQKVMAQKVNQQQGSAFPDVEDIAILRCLGKIFPTSDLKHPVTTPAMLYICQALELCRVRTEIDLGRGLFLVLLMHEYQSFAKRFVPEALNFLQRSIIYLAPKETFEKCMPGLFPLPDTSCDIHITEPEASTDGEHLSLERLALESVESDEQDSLRLTLLQAALRLLTQYIQLYASQPALVEVFEPLLAVVEQAQTVAWHGDVKNLFSTVKDRLTRQIKFCKDKRGKTPIRMQYHKPIPIAQHLPKFEQGYSLDRHYDADHERAQMNKLKAQVKKERKGAIRELRKDNMFLAREKAKQRQEKDEEYNKMIKGVMGMLETDQAEKNQLEREKKKK</sequence>
<keyword evidence="9" id="KW-1185">Reference proteome</keyword>
<evidence type="ECO:0000256" key="7">
    <source>
        <dbReference type="SAM" id="MobiDB-lite"/>
    </source>
</evidence>
<feature type="compositionally biased region" description="Basic and acidic residues" evidence="7">
    <location>
        <begin position="48"/>
        <end position="59"/>
    </location>
</feature>
<feature type="compositionally biased region" description="Basic residues" evidence="7">
    <location>
        <begin position="367"/>
        <end position="376"/>
    </location>
</feature>
<dbReference type="GO" id="GO:0032040">
    <property type="term" value="C:small-subunit processome"/>
    <property type="evidence" value="ECO:0007669"/>
    <property type="project" value="InterPro"/>
</dbReference>
<feature type="compositionally biased region" description="Acidic residues" evidence="7">
    <location>
        <begin position="381"/>
        <end position="396"/>
    </location>
</feature>
<evidence type="ECO:0000256" key="2">
    <source>
        <dbReference type="ARBA" id="ARBA00007466"/>
    </source>
</evidence>
<dbReference type="PANTHER" id="PTHR23183">
    <property type="entry name" value="NOP14"/>
    <property type="match status" value="1"/>
</dbReference>
<dbReference type="PANTHER" id="PTHR23183:SF0">
    <property type="entry name" value="NUCLEOLAR PROTEIN 14"/>
    <property type="match status" value="1"/>
</dbReference>
<dbReference type="InParanoid" id="A0A1X2HP28"/>
<dbReference type="AlphaFoldDB" id="A0A1X2HP28"/>
<feature type="compositionally biased region" description="Basic and acidic residues" evidence="7">
    <location>
        <begin position="310"/>
        <end position="347"/>
    </location>
</feature>
<dbReference type="EMBL" id="MCGN01000002">
    <property type="protein sequence ID" value="ORZ01089.1"/>
    <property type="molecule type" value="Genomic_DNA"/>
</dbReference>
<reference evidence="8 9" key="1">
    <citation type="submission" date="2016-07" db="EMBL/GenBank/DDBJ databases">
        <title>Pervasive Adenine N6-methylation of Active Genes in Fungi.</title>
        <authorList>
            <consortium name="DOE Joint Genome Institute"/>
            <person name="Mondo S.J."/>
            <person name="Dannebaum R.O."/>
            <person name="Kuo R.C."/>
            <person name="Labutti K."/>
            <person name="Haridas S."/>
            <person name="Kuo A."/>
            <person name="Salamov A."/>
            <person name="Ahrendt S.R."/>
            <person name="Lipzen A."/>
            <person name="Sullivan W."/>
            <person name="Andreopoulos W.B."/>
            <person name="Clum A."/>
            <person name="Lindquist E."/>
            <person name="Daum C."/>
            <person name="Ramamoorthy G.K."/>
            <person name="Gryganskyi A."/>
            <person name="Culley D."/>
            <person name="Magnuson J.K."/>
            <person name="James T.Y."/>
            <person name="O'Malley M.A."/>
            <person name="Stajich J.E."/>
            <person name="Spatafora J.W."/>
            <person name="Visel A."/>
            <person name="Grigoriev I.V."/>
        </authorList>
    </citation>
    <scope>NUCLEOTIDE SEQUENCE [LARGE SCALE GENOMIC DNA]</scope>
    <source>
        <strain evidence="8 9">NRRL 2496</strain>
    </source>
</reference>
<gene>
    <name evidence="8" type="ORF">BCR43DRAFT_521994</name>
</gene>
<keyword evidence="5" id="KW-0539">Nucleus</keyword>
<dbReference type="GO" id="GO:0030692">
    <property type="term" value="C:Noc4p-Nop14p complex"/>
    <property type="evidence" value="ECO:0007669"/>
    <property type="project" value="TreeGrafter"/>
</dbReference>
<feature type="region of interest" description="Disordered" evidence="7">
    <location>
        <begin position="1"/>
        <end position="59"/>
    </location>
</feature>
<evidence type="ECO:0000313" key="8">
    <source>
        <dbReference type="EMBL" id="ORZ01089.1"/>
    </source>
</evidence>
<feature type="compositionally biased region" description="Basic and acidic residues" evidence="7">
    <location>
        <begin position="492"/>
        <end position="501"/>
    </location>
</feature>
<keyword evidence="3" id="KW-0690">Ribosome biogenesis</keyword>
<feature type="compositionally biased region" description="Basic and acidic residues" evidence="7">
    <location>
        <begin position="290"/>
        <end position="300"/>
    </location>
</feature>
<evidence type="ECO:0000256" key="5">
    <source>
        <dbReference type="ARBA" id="ARBA00023242"/>
    </source>
</evidence>
<evidence type="ECO:0000256" key="1">
    <source>
        <dbReference type="ARBA" id="ARBA00004604"/>
    </source>
</evidence>
<accession>A0A1X2HP28</accession>
<dbReference type="FunCoup" id="A0A1X2HP28">
    <property type="interactions" value="733"/>
</dbReference>
<dbReference type="OrthoDB" id="441771at2759"/>
<comment type="subcellular location">
    <subcellularLocation>
        <location evidence="1">Nucleus</location>
        <location evidence="1">Nucleolus</location>
    </subcellularLocation>
</comment>
<feature type="compositionally biased region" description="Basic residues" evidence="7">
    <location>
        <begin position="38"/>
        <end position="47"/>
    </location>
</feature>
<organism evidence="8 9">
    <name type="scientific">Syncephalastrum racemosum</name>
    <name type="common">Filamentous fungus</name>
    <dbReference type="NCBI Taxonomy" id="13706"/>
    <lineage>
        <taxon>Eukaryota</taxon>
        <taxon>Fungi</taxon>
        <taxon>Fungi incertae sedis</taxon>
        <taxon>Mucoromycota</taxon>
        <taxon>Mucoromycotina</taxon>
        <taxon>Mucoromycetes</taxon>
        <taxon>Mucorales</taxon>
        <taxon>Syncephalastraceae</taxon>
        <taxon>Syncephalastrum</taxon>
    </lineage>
</organism>
<feature type="compositionally biased region" description="Basic and acidic residues" evidence="7">
    <location>
        <begin position="209"/>
        <end position="269"/>
    </location>
</feature>
<feature type="compositionally biased region" description="Acidic residues" evidence="7">
    <location>
        <begin position="415"/>
        <end position="476"/>
    </location>
</feature>